<proteinExistence type="predicted"/>
<protein>
    <submittedName>
        <fullName evidence="2">Ras GTPase</fullName>
    </submittedName>
</protein>
<dbReference type="AlphaFoldDB" id="A0A8H7MCA7"/>
<dbReference type="CDD" id="cd00882">
    <property type="entry name" value="Ras_like_GTPase"/>
    <property type="match status" value="1"/>
</dbReference>
<comment type="caution">
    <text evidence="2">The sequence shown here is derived from an EMBL/GenBank/DDBJ whole genome shotgun (WGS) entry which is preliminary data.</text>
</comment>
<reference evidence="2" key="2">
    <citation type="journal article" date="2018" name="DNA Res.">
        <title>Comparative genome and transcriptome analyses reveal adaptations to opportunistic infections in woody plant degrading pathogens of Botryosphaeriaceae.</title>
        <authorList>
            <person name="Yan J.Y."/>
            <person name="Zhao W.S."/>
            <person name="Chen Z."/>
            <person name="Xing Q.K."/>
            <person name="Zhang W."/>
            <person name="Chethana K.W.T."/>
            <person name="Xue M.F."/>
            <person name="Xu J.P."/>
            <person name="Phillips A.J.L."/>
            <person name="Wang Y."/>
            <person name="Liu J.H."/>
            <person name="Liu M."/>
            <person name="Zhou Y."/>
            <person name="Jayawardena R.S."/>
            <person name="Manawasinghe I.S."/>
            <person name="Huang J.B."/>
            <person name="Qiao G.H."/>
            <person name="Fu C.Y."/>
            <person name="Guo F.F."/>
            <person name="Dissanayake A.J."/>
            <person name="Peng Y.L."/>
            <person name="Hyde K.D."/>
            <person name="Li X.H."/>
        </authorList>
    </citation>
    <scope>NUCLEOTIDE SEQUENCE</scope>
    <source>
        <strain evidence="2">CSS-01s</strain>
    </source>
</reference>
<dbReference type="SUPFAM" id="SSF52540">
    <property type="entry name" value="P-loop containing nucleoside triphosphate hydrolases"/>
    <property type="match status" value="1"/>
</dbReference>
<evidence type="ECO:0000313" key="3">
    <source>
        <dbReference type="Proteomes" id="UP000627934"/>
    </source>
</evidence>
<dbReference type="Pfam" id="PF09994">
    <property type="entry name" value="T6SS_Tle1-like_cat"/>
    <property type="match status" value="1"/>
</dbReference>
<organism evidence="2 3">
    <name type="scientific">Lasiodiplodia theobromae</name>
    <dbReference type="NCBI Taxonomy" id="45133"/>
    <lineage>
        <taxon>Eukaryota</taxon>
        <taxon>Fungi</taxon>
        <taxon>Dikarya</taxon>
        <taxon>Ascomycota</taxon>
        <taxon>Pezizomycotina</taxon>
        <taxon>Dothideomycetes</taxon>
        <taxon>Dothideomycetes incertae sedis</taxon>
        <taxon>Botryosphaeriales</taxon>
        <taxon>Botryosphaeriaceae</taxon>
        <taxon>Lasiodiplodia</taxon>
    </lineage>
</organism>
<dbReference type="Proteomes" id="UP000627934">
    <property type="component" value="Unassembled WGS sequence"/>
</dbReference>
<evidence type="ECO:0000313" key="2">
    <source>
        <dbReference type="EMBL" id="KAF9630712.1"/>
    </source>
</evidence>
<accession>A0A8H7MCA7</accession>
<dbReference type="InterPro" id="IPR018712">
    <property type="entry name" value="Tle1-like_cat"/>
</dbReference>
<reference evidence="2" key="1">
    <citation type="submission" date="2016-08" db="EMBL/GenBank/DDBJ databases">
        <authorList>
            <person name="Yan J."/>
        </authorList>
    </citation>
    <scope>NUCLEOTIDE SEQUENCE</scope>
    <source>
        <strain evidence="2">CSS-01s</strain>
    </source>
</reference>
<dbReference type="EMBL" id="MDYX01000041">
    <property type="protein sequence ID" value="KAF9630712.1"/>
    <property type="molecule type" value="Genomic_DNA"/>
</dbReference>
<dbReference type="PANTHER" id="PTHR33840">
    <property type="match status" value="1"/>
</dbReference>
<sequence length="771" mass="86213">MSINSTKTRPSPIIQFLGAFDTVKKANDPVPHDISFNESIIHARHAVALNEDRRHFLPELFETTSIVVPDGRSLIQAWFVGAHADIGGGASDDGLALYPLQWMFVESRACGLVLEHKPDKRAVIDNPLTLTFPEDSTAEETSEDPVWKFKYNSGIEVSMLDLRKSHDHGNLQKWPRKKLKKRSIIEPSTHMVRINPGMKTSIVLSGDRRPFVNGKLQGYCQEGPNGTIVHPSVYFILETYPRLGIEKALKHLTHNLQEFRLSYMTPTGPDPWIRTREFEMKTCSCRILICGNTGVGKSTLLNRVFGLAMSQENEGTRGKHDIDEGFESDQHPGIIVHDSEGFQSGNKKEVTAFEMFIKKRSPDADPEERLHAVWICIEADTARPIQTAMENVIGTLTKYAPNIPVFIVATKKDRFLKDRDDIENKDIKAIESSQDVFPDIRAKVDTILQQRQKFFEDTFNNGCRGFRKDHMWFAFVSKYDQQSVRALVNRTVDEIADDSVYMSLIAAQVCDIQPKVDLAINETIRFLGHAIRTMYVASPALIGAGVVAPTVSRLLCNRIIRCFGFPKIEAKYVDDIMSKVVWSNLAKFMTQTFAPDTAVAGGMAALTLITGGIALIPGIPFLETPPAARLIIKCACDLILILQCAFQSGNNKFVTNEEIRAATIEYKTKSRSRTGEVYESIRDVVHKEINKLIPLMPSKQAARMLSNSNKSRIHATMKDIIRDNSFTKEDPTLFRQDSISTSSLLSSSSSSTEAEEISVLFKSKEGGGVVL</sequence>
<dbReference type="Gene3D" id="3.40.50.300">
    <property type="entry name" value="P-loop containing nucleotide triphosphate hydrolases"/>
    <property type="match status" value="1"/>
</dbReference>
<feature type="domain" description="T6SS Phospholipase effector Tle1-like catalytic" evidence="1">
    <location>
        <begin position="5"/>
        <end position="104"/>
    </location>
</feature>
<name>A0A8H7MCA7_9PEZI</name>
<evidence type="ECO:0000259" key="1">
    <source>
        <dbReference type="Pfam" id="PF09994"/>
    </source>
</evidence>
<dbReference type="PANTHER" id="PTHR33840:SF1">
    <property type="entry name" value="TLE1 PHOSPHOLIPASE DOMAIN-CONTAINING PROTEIN"/>
    <property type="match status" value="1"/>
</dbReference>
<gene>
    <name evidence="2" type="ORF">BFW01_g1274</name>
</gene>
<dbReference type="InterPro" id="IPR027417">
    <property type="entry name" value="P-loop_NTPase"/>
</dbReference>